<dbReference type="Proteomes" id="UP000198382">
    <property type="component" value="Unassembled WGS sequence"/>
</dbReference>
<dbReference type="InterPro" id="IPR025665">
    <property type="entry name" value="Beta-barrel_OMP_2"/>
</dbReference>
<sequence>MRKISLIAFVLLIGLATTQAQVKVSPGIRGGLNLSTLTNIDDNGMKSDYYIGGLVEIKFNKYFTLQPEITYSRQGSDGSYFDGNPGQNTIPKDTKYELNYVTLGAVAKFNFGGQGFHVLAGPSLDIKTSDNFGRYGYDPIGTDLAFVGGIGYSLPNGLTFEARFKQGLIDIYGYDGIDYDDYYYDQVILNQVLQFGISYTFKVK</sequence>
<keyword evidence="1" id="KW-0732">Signal</keyword>
<reference evidence="3 4" key="1">
    <citation type="submission" date="2016-11" db="EMBL/GenBank/DDBJ databases">
        <title>Whole genomes of Flavobacteriaceae.</title>
        <authorList>
            <person name="Stine C."/>
            <person name="Li C."/>
            <person name="Tadesse D."/>
        </authorList>
    </citation>
    <scope>NUCLEOTIDE SEQUENCE [LARGE SCALE GENOMIC DNA]</scope>
    <source>
        <strain evidence="3 4">DSM 15937</strain>
    </source>
</reference>
<proteinExistence type="predicted"/>
<feature type="chain" id="PRO_5045736552" description="Outer membrane protein beta-barrel domain-containing protein" evidence="1">
    <location>
        <begin position="21"/>
        <end position="204"/>
    </location>
</feature>
<evidence type="ECO:0000313" key="3">
    <source>
        <dbReference type="EMBL" id="OXA80555.1"/>
    </source>
</evidence>
<keyword evidence="4" id="KW-1185">Reference proteome</keyword>
<name>A0ABX4BU35_FLAFR</name>
<dbReference type="Pfam" id="PF13568">
    <property type="entry name" value="OMP_b-brl_2"/>
    <property type="match status" value="1"/>
</dbReference>
<accession>A0ABX4BU35</accession>
<feature type="domain" description="Outer membrane protein beta-barrel" evidence="2">
    <location>
        <begin position="19"/>
        <end position="172"/>
    </location>
</feature>
<gene>
    <name evidence="3" type="ORF">B0A65_06025</name>
</gene>
<dbReference type="EMBL" id="MUGV01000012">
    <property type="protein sequence ID" value="OXA80555.1"/>
    <property type="molecule type" value="Genomic_DNA"/>
</dbReference>
<organism evidence="3 4">
    <name type="scientific">Flavobacterium frigidimaris</name>
    <dbReference type="NCBI Taxonomy" id="262320"/>
    <lineage>
        <taxon>Bacteria</taxon>
        <taxon>Pseudomonadati</taxon>
        <taxon>Bacteroidota</taxon>
        <taxon>Flavobacteriia</taxon>
        <taxon>Flavobacteriales</taxon>
        <taxon>Flavobacteriaceae</taxon>
        <taxon>Flavobacterium</taxon>
    </lineage>
</organism>
<dbReference type="InterPro" id="IPR011250">
    <property type="entry name" value="OMP/PagP_B-barrel"/>
</dbReference>
<dbReference type="RefSeq" id="WP_074660062.1">
    <property type="nucleotide sequence ID" value="NZ_MUGV01000012.1"/>
</dbReference>
<feature type="signal peptide" evidence="1">
    <location>
        <begin position="1"/>
        <end position="20"/>
    </location>
</feature>
<dbReference type="SUPFAM" id="SSF56925">
    <property type="entry name" value="OMPA-like"/>
    <property type="match status" value="1"/>
</dbReference>
<comment type="caution">
    <text evidence="3">The sequence shown here is derived from an EMBL/GenBank/DDBJ whole genome shotgun (WGS) entry which is preliminary data.</text>
</comment>
<evidence type="ECO:0000259" key="2">
    <source>
        <dbReference type="Pfam" id="PF13568"/>
    </source>
</evidence>
<protein>
    <recommendedName>
        <fullName evidence="2">Outer membrane protein beta-barrel domain-containing protein</fullName>
    </recommendedName>
</protein>
<evidence type="ECO:0000313" key="4">
    <source>
        <dbReference type="Proteomes" id="UP000198382"/>
    </source>
</evidence>
<evidence type="ECO:0000256" key="1">
    <source>
        <dbReference type="SAM" id="SignalP"/>
    </source>
</evidence>